<dbReference type="InterPro" id="IPR000994">
    <property type="entry name" value="Pept_M24"/>
</dbReference>
<evidence type="ECO:0000259" key="1">
    <source>
        <dbReference type="Pfam" id="PF00557"/>
    </source>
</evidence>
<dbReference type="EMBL" id="JAUDDZ010000003">
    <property type="protein sequence ID" value="MDM8274636.1"/>
    <property type="molecule type" value="Genomic_DNA"/>
</dbReference>
<sequence>MGTYDVELRAVAEPLRDCTGGPVMLTDETMHERVDKVLAGMHERELEQLVVYCDVEHSGNFAYLAGFFSRFEESLLVIRADGTMSFVLGNENLNKASKARVQASAIHAPVLSLPNQPDAVMRPLDELLREAGLAAGARTGVVGWKHFTSPAMDARHTFDVPEFIMAALRSAVGSRGELVAASDIFIGEGGARTTNNANEIAHYEFGASLASDCMLDAMDALDLGATEMQLGDKLVRYGQHTNVVTIAASGPRFVKANMFPTAHVVGLGDTISLTVGYAGGLSSRAGYAVGDSNDMPEGQRSWLDRVAKPYFAAYAHWLRTIRVGLTGGELFDEVERMLPRSEYGWTLCPGHLTAEEEWLSSPVYEGSDEVLRSGMIFQIDIIPSVEGFGGVSAESTVALADESLRDEIRAEYPELWERMQRRRSYLTDVLGINLSPDVLPMCSTVGYLRPYLLDHGRALTVSA</sequence>
<organism evidence="2 3">
    <name type="scientific">Enorma phocaeensis</name>
    <dbReference type="NCBI Taxonomy" id="1871019"/>
    <lineage>
        <taxon>Bacteria</taxon>
        <taxon>Bacillati</taxon>
        <taxon>Actinomycetota</taxon>
        <taxon>Coriobacteriia</taxon>
        <taxon>Coriobacteriales</taxon>
        <taxon>Coriobacteriaceae</taxon>
        <taxon>Enorma</taxon>
    </lineage>
</organism>
<protein>
    <submittedName>
        <fullName evidence="2">M24 family metallopeptidase</fullName>
        <ecNumber evidence="2">3.4.-.-</ecNumber>
    </submittedName>
</protein>
<gene>
    <name evidence="2" type="ORF">QUW28_03865</name>
</gene>
<dbReference type="InterPro" id="IPR036005">
    <property type="entry name" value="Creatinase/aminopeptidase-like"/>
</dbReference>
<dbReference type="EC" id="3.4.-.-" evidence="2"/>
<name>A0ABT7V818_9ACTN</name>
<dbReference type="Proteomes" id="UP001529421">
    <property type="component" value="Unassembled WGS sequence"/>
</dbReference>
<dbReference type="Gene3D" id="3.40.350.10">
    <property type="entry name" value="Creatinase/prolidase N-terminal domain"/>
    <property type="match status" value="1"/>
</dbReference>
<proteinExistence type="predicted"/>
<dbReference type="Pfam" id="PF00557">
    <property type="entry name" value="Peptidase_M24"/>
    <property type="match status" value="1"/>
</dbReference>
<dbReference type="Gene3D" id="3.90.230.10">
    <property type="entry name" value="Creatinase/methionine aminopeptidase superfamily"/>
    <property type="match status" value="1"/>
</dbReference>
<dbReference type="RefSeq" id="WP_289544697.1">
    <property type="nucleotide sequence ID" value="NZ_JAUDDZ010000003.1"/>
</dbReference>
<keyword evidence="3" id="KW-1185">Reference proteome</keyword>
<dbReference type="GO" id="GO:0016787">
    <property type="term" value="F:hydrolase activity"/>
    <property type="evidence" value="ECO:0007669"/>
    <property type="project" value="UniProtKB-KW"/>
</dbReference>
<reference evidence="3" key="1">
    <citation type="submission" date="2023-06" db="EMBL/GenBank/DDBJ databases">
        <title>Identification and characterization of horizontal gene transfer across gut microbiota members of farm animals based on homology search.</title>
        <authorList>
            <person name="Zeman M."/>
            <person name="Kubasova T."/>
            <person name="Jahodarova E."/>
            <person name="Nykrynova M."/>
            <person name="Rychlik I."/>
        </authorList>
    </citation>
    <scope>NUCLEOTIDE SEQUENCE [LARGE SCALE GENOMIC DNA]</scope>
    <source>
        <strain evidence="3">154_Feed</strain>
    </source>
</reference>
<dbReference type="SUPFAM" id="SSF55920">
    <property type="entry name" value="Creatinase/aminopeptidase"/>
    <property type="match status" value="1"/>
</dbReference>
<accession>A0ABT7V818</accession>
<comment type="caution">
    <text evidence="2">The sequence shown here is derived from an EMBL/GenBank/DDBJ whole genome shotgun (WGS) entry which is preliminary data.</text>
</comment>
<feature type="domain" description="Peptidase M24" evidence="1">
    <location>
        <begin position="207"/>
        <end position="398"/>
    </location>
</feature>
<evidence type="ECO:0000313" key="2">
    <source>
        <dbReference type="EMBL" id="MDM8274636.1"/>
    </source>
</evidence>
<dbReference type="CDD" id="cd01066">
    <property type="entry name" value="APP_MetAP"/>
    <property type="match status" value="1"/>
</dbReference>
<keyword evidence="2" id="KW-0378">Hydrolase</keyword>
<evidence type="ECO:0000313" key="3">
    <source>
        <dbReference type="Proteomes" id="UP001529421"/>
    </source>
</evidence>
<dbReference type="InterPro" id="IPR029149">
    <property type="entry name" value="Creatin/AminoP/Spt16_N"/>
</dbReference>